<evidence type="ECO:0000313" key="3">
    <source>
        <dbReference type="Proteomes" id="UP001054945"/>
    </source>
</evidence>
<dbReference type="EMBL" id="BPLR01020687">
    <property type="protein sequence ID" value="GIX81555.1"/>
    <property type="molecule type" value="Genomic_DNA"/>
</dbReference>
<protein>
    <submittedName>
        <fullName evidence="2">Uncharacterized protein</fullName>
    </submittedName>
</protein>
<feature type="compositionally biased region" description="Basic and acidic residues" evidence="1">
    <location>
        <begin position="1"/>
        <end position="10"/>
    </location>
</feature>
<feature type="region of interest" description="Disordered" evidence="1">
    <location>
        <begin position="1"/>
        <end position="20"/>
    </location>
</feature>
<sequence length="117" mass="13752">MHPKPFERNKRNTILSQRKKPSCHGSFYREADLRIANHSEQQQTTVIGCRNLTRGLLFILSRERQRFREGSFACGVRVRLQSLSQKCLPWKRLNSAETLDNTMQRQRLTVGIRMLSH</sequence>
<comment type="caution">
    <text evidence="2">The sequence shown here is derived from an EMBL/GenBank/DDBJ whole genome shotgun (WGS) entry which is preliminary data.</text>
</comment>
<evidence type="ECO:0000256" key="1">
    <source>
        <dbReference type="SAM" id="MobiDB-lite"/>
    </source>
</evidence>
<gene>
    <name evidence="2" type="ORF">CEXT_227191</name>
</gene>
<dbReference type="Proteomes" id="UP001054945">
    <property type="component" value="Unassembled WGS sequence"/>
</dbReference>
<dbReference type="AlphaFoldDB" id="A0AAV4NB61"/>
<name>A0AAV4NB61_CAEEX</name>
<evidence type="ECO:0000313" key="2">
    <source>
        <dbReference type="EMBL" id="GIX81555.1"/>
    </source>
</evidence>
<reference evidence="2 3" key="1">
    <citation type="submission" date="2021-06" db="EMBL/GenBank/DDBJ databases">
        <title>Caerostris extrusa draft genome.</title>
        <authorList>
            <person name="Kono N."/>
            <person name="Arakawa K."/>
        </authorList>
    </citation>
    <scope>NUCLEOTIDE SEQUENCE [LARGE SCALE GENOMIC DNA]</scope>
</reference>
<keyword evidence="3" id="KW-1185">Reference proteome</keyword>
<organism evidence="2 3">
    <name type="scientific">Caerostris extrusa</name>
    <name type="common">Bark spider</name>
    <name type="synonym">Caerostris bankana</name>
    <dbReference type="NCBI Taxonomy" id="172846"/>
    <lineage>
        <taxon>Eukaryota</taxon>
        <taxon>Metazoa</taxon>
        <taxon>Ecdysozoa</taxon>
        <taxon>Arthropoda</taxon>
        <taxon>Chelicerata</taxon>
        <taxon>Arachnida</taxon>
        <taxon>Araneae</taxon>
        <taxon>Araneomorphae</taxon>
        <taxon>Entelegynae</taxon>
        <taxon>Araneoidea</taxon>
        <taxon>Araneidae</taxon>
        <taxon>Caerostris</taxon>
    </lineage>
</organism>
<proteinExistence type="predicted"/>
<accession>A0AAV4NB61</accession>